<dbReference type="EC" id="3.1.4.58" evidence="2"/>
<dbReference type="NCBIfam" id="TIGR02258">
    <property type="entry name" value="2_5_ligase"/>
    <property type="match status" value="1"/>
</dbReference>
<evidence type="ECO:0000313" key="4">
    <source>
        <dbReference type="Proteomes" id="UP000190105"/>
    </source>
</evidence>
<protein>
    <recommendedName>
        <fullName evidence="2">RNA 2',3'-cyclic phosphodiesterase</fullName>
        <shortName evidence="2">RNA 2',3'-CPDase</shortName>
        <ecNumber evidence="2">3.1.4.58</ecNumber>
    </recommendedName>
</protein>
<dbReference type="PANTHER" id="PTHR35561:SF1">
    <property type="entry name" value="RNA 2',3'-CYCLIC PHOSPHODIESTERASE"/>
    <property type="match status" value="1"/>
</dbReference>
<gene>
    <name evidence="3" type="ORF">SAMN05443428_105164</name>
</gene>
<dbReference type="RefSeq" id="WP_078695976.1">
    <property type="nucleotide sequence ID" value="NZ_FUYH01000005.1"/>
</dbReference>
<name>A0A1T4X2F4_9CLOT</name>
<dbReference type="GO" id="GO:0016874">
    <property type="term" value="F:ligase activity"/>
    <property type="evidence" value="ECO:0007669"/>
    <property type="project" value="UniProtKB-KW"/>
</dbReference>
<sequence length="183" mass="21435">MRTFITLEFDKKTKEEIIEIQKMIRENSYSGRFKYIDNFHLTLKFLGETDLITIDMINDELNKKLKGFKCFKLNFSGIGAFGVGRTTRTIYLKVKNPLDRINHLFNIVDEATALYGFKLENKYVPHVTIAQDVELKIPFNEIADKSESLFNKEIFFDKLVIMKSEQKSGKRIYSPLKTILFDK</sequence>
<organism evidence="3 4">
    <name type="scientific">Caloramator quimbayensis</name>
    <dbReference type="NCBI Taxonomy" id="1147123"/>
    <lineage>
        <taxon>Bacteria</taxon>
        <taxon>Bacillati</taxon>
        <taxon>Bacillota</taxon>
        <taxon>Clostridia</taxon>
        <taxon>Eubacteriales</taxon>
        <taxon>Clostridiaceae</taxon>
        <taxon>Caloramator</taxon>
    </lineage>
</organism>
<dbReference type="Gene3D" id="3.90.1140.10">
    <property type="entry name" value="Cyclic phosphodiesterase"/>
    <property type="match status" value="1"/>
</dbReference>
<reference evidence="4" key="1">
    <citation type="submission" date="2017-02" db="EMBL/GenBank/DDBJ databases">
        <authorList>
            <person name="Varghese N."/>
            <person name="Submissions S."/>
        </authorList>
    </citation>
    <scope>NUCLEOTIDE SEQUENCE [LARGE SCALE GENOMIC DNA]</scope>
    <source>
        <strain evidence="4">USBA 833</strain>
    </source>
</reference>
<dbReference type="STRING" id="1147123.SAMN05443428_105164"/>
<proteinExistence type="inferred from homology"/>
<keyword evidence="4" id="KW-1185">Reference proteome</keyword>
<dbReference type="GO" id="GO:0004113">
    <property type="term" value="F:2',3'-cyclic-nucleotide 3'-phosphodiesterase activity"/>
    <property type="evidence" value="ECO:0007669"/>
    <property type="project" value="InterPro"/>
</dbReference>
<evidence type="ECO:0000313" key="3">
    <source>
        <dbReference type="EMBL" id="SKA83770.1"/>
    </source>
</evidence>
<evidence type="ECO:0000256" key="1">
    <source>
        <dbReference type="ARBA" id="ARBA00022801"/>
    </source>
</evidence>
<dbReference type="AlphaFoldDB" id="A0A1T4X2F4"/>
<comment type="similarity">
    <text evidence="2">Belongs to the 2H phosphoesterase superfamily. ThpR family.</text>
</comment>
<feature type="active site" description="Proton acceptor" evidence="2">
    <location>
        <position position="126"/>
    </location>
</feature>
<dbReference type="GO" id="GO:0008664">
    <property type="term" value="F:RNA 2',3'-cyclic 3'-phosphodiesterase activity"/>
    <property type="evidence" value="ECO:0007669"/>
    <property type="project" value="UniProtKB-EC"/>
</dbReference>
<accession>A0A1T4X2F4</accession>
<dbReference type="PANTHER" id="PTHR35561">
    <property type="entry name" value="RNA 2',3'-CYCLIC PHOSPHODIESTERASE"/>
    <property type="match status" value="1"/>
</dbReference>
<dbReference type="Pfam" id="PF13563">
    <property type="entry name" value="2_5_RNA_ligase2"/>
    <property type="match status" value="1"/>
</dbReference>
<keyword evidence="3" id="KW-0436">Ligase</keyword>
<comment type="function">
    <text evidence="2">Hydrolyzes RNA 2',3'-cyclic phosphodiester to an RNA 2'-phosphomonoester.</text>
</comment>
<dbReference type="InterPro" id="IPR009097">
    <property type="entry name" value="Cyclic_Pdiesterase"/>
</dbReference>
<dbReference type="SUPFAM" id="SSF55144">
    <property type="entry name" value="LigT-like"/>
    <property type="match status" value="1"/>
</dbReference>
<feature type="short sequence motif" description="HXTX 1" evidence="2">
    <location>
        <begin position="40"/>
        <end position="43"/>
    </location>
</feature>
<dbReference type="HAMAP" id="MF_01940">
    <property type="entry name" value="RNA_CPDase"/>
    <property type="match status" value="1"/>
</dbReference>
<feature type="active site" description="Proton donor" evidence="2">
    <location>
        <position position="40"/>
    </location>
</feature>
<dbReference type="Proteomes" id="UP000190105">
    <property type="component" value="Unassembled WGS sequence"/>
</dbReference>
<dbReference type="EMBL" id="FUYH01000005">
    <property type="protein sequence ID" value="SKA83770.1"/>
    <property type="molecule type" value="Genomic_DNA"/>
</dbReference>
<keyword evidence="1 2" id="KW-0378">Hydrolase</keyword>
<dbReference type="InterPro" id="IPR004175">
    <property type="entry name" value="RNA_CPDase"/>
</dbReference>
<feature type="short sequence motif" description="HXTX 2" evidence="2">
    <location>
        <begin position="126"/>
        <end position="129"/>
    </location>
</feature>
<dbReference type="OrthoDB" id="9789350at2"/>
<comment type="catalytic activity">
    <reaction evidence="2">
        <text>a 3'-end 2',3'-cyclophospho-ribonucleotide-RNA + H2O = a 3'-end 2'-phospho-ribonucleotide-RNA + H(+)</text>
        <dbReference type="Rhea" id="RHEA:11828"/>
        <dbReference type="Rhea" id="RHEA-COMP:10464"/>
        <dbReference type="Rhea" id="RHEA-COMP:17353"/>
        <dbReference type="ChEBI" id="CHEBI:15377"/>
        <dbReference type="ChEBI" id="CHEBI:15378"/>
        <dbReference type="ChEBI" id="CHEBI:83064"/>
        <dbReference type="ChEBI" id="CHEBI:173113"/>
        <dbReference type="EC" id="3.1.4.58"/>
    </reaction>
</comment>
<evidence type="ECO:0000256" key="2">
    <source>
        <dbReference type="HAMAP-Rule" id="MF_01940"/>
    </source>
</evidence>